<evidence type="ECO:0000313" key="1">
    <source>
        <dbReference type="EMBL" id="GAA1253115.1"/>
    </source>
</evidence>
<protein>
    <submittedName>
        <fullName evidence="1">Uncharacterized protein</fullName>
    </submittedName>
</protein>
<proteinExistence type="predicted"/>
<dbReference type="EMBL" id="BAAALF010000103">
    <property type="protein sequence ID" value="GAA1253115.1"/>
    <property type="molecule type" value="Genomic_DNA"/>
</dbReference>
<evidence type="ECO:0000313" key="2">
    <source>
        <dbReference type="Proteomes" id="UP001500037"/>
    </source>
</evidence>
<keyword evidence="2" id="KW-1185">Reference proteome</keyword>
<dbReference type="RefSeq" id="WP_344444190.1">
    <property type="nucleotide sequence ID" value="NZ_BAAALF010000103.1"/>
</dbReference>
<organism evidence="1 2">
    <name type="scientific">Kitasatospora nipponensis</name>
    <dbReference type="NCBI Taxonomy" id="258049"/>
    <lineage>
        <taxon>Bacteria</taxon>
        <taxon>Bacillati</taxon>
        <taxon>Actinomycetota</taxon>
        <taxon>Actinomycetes</taxon>
        <taxon>Kitasatosporales</taxon>
        <taxon>Streptomycetaceae</taxon>
        <taxon>Kitasatospora</taxon>
    </lineage>
</organism>
<gene>
    <name evidence="1" type="ORF">GCM10009665_49770</name>
</gene>
<comment type="caution">
    <text evidence="1">The sequence shown here is derived from an EMBL/GenBank/DDBJ whole genome shotgun (WGS) entry which is preliminary data.</text>
</comment>
<name>A0ABN1WRJ7_9ACTN</name>
<accession>A0ABN1WRJ7</accession>
<reference evidence="1 2" key="1">
    <citation type="journal article" date="2019" name="Int. J. Syst. Evol. Microbiol.">
        <title>The Global Catalogue of Microorganisms (GCM) 10K type strain sequencing project: providing services to taxonomists for standard genome sequencing and annotation.</title>
        <authorList>
            <consortium name="The Broad Institute Genomics Platform"/>
            <consortium name="The Broad Institute Genome Sequencing Center for Infectious Disease"/>
            <person name="Wu L."/>
            <person name="Ma J."/>
        </authorList>
    </citation>
    <scope>NUCLEOTIDE SEQUENCE [LARGE SCALE GENOMIC DNA]</scope>
    <source>
        <strain evidence="1 2">JCM 13004</strain>
    </source>
</reference>
<dbReference type="Proteomes" id="UP001500037">
    <property type="component" value="Unassembled WGS sequence"/>
</dbReference>
<sequence>MTVTTEVWTRWEFEDRESARIAVDTLREELVTVTGVAEVDVEVEPPSMGAMEIVAVVTAVLALPTVLDNAVTSTAHLVETIRRLKSRLTGLRSAAIEGEDGELHEVDGG</sequence>